<reference evidence="2 3" key="1">
    <citation type="journal article" date="2012" name="J. Bacteriol.">
        <title>Draft Genome Sequence of Mesorhizobium alhagi CCNWXJ12-2T, a Novel Salt-Resistant Species Isolated from the Desert of Northwestern China.</title>
        <authorList>
            <person name="Zhou M."/>
            <person name="Chen W."/>
            <person name="Chen H."/>
            <person name="Wei G."/>
        </authorList>
    </citation>
    <scope>NUCLEOTIDE SEQUENCE [LARGE SCALE GENOMIC DNA]</scope>
    <source>
        <strain evidence="2 3">CCNWXJ12-2</strain>
    </source>
</reference>
<keyword evidence="1" id="KW-0812">Transmembrane</keyword>
<dbReference type="AlphaFoldDB" id="H0HMY3"/>
<sequence>MHPLLRSPILPAITFLVLFAILDALFGRVGVIVGLFLYCIGILVSLTFFALVADKEDRKRREQD</sequence>
<accession>H0HMY3</accession>
<feature type="transmembrane region" description="Helical" evidence="1">
    <location>
        <begin position="7"/>
        <end position="26"/>
    </location>
</feature>
<evidence type="ECO:0000313" key="2">
    <source>
        <dbReference type="EMBL" id="EHK57895.1"/>
    </source>
</evidence>
<dbReference type="Proteomes" id="UP000003250">
    <property type="component" value="Unassembled WGS sequence"/>
</dbReference>
<evidence type="ECO:0000256" key="1">
    <source>
        <dbReference type="SAM" id="Phobius"/>
    </source>
</evidence>
<gene>
    <name evidence="2" type="ORF">MAXJ12_07499</name>
</gene>
<protein>
    <submittedName>
        <fullName evidence="2">Uncharacterized protein</fullName>
    </submittedName>
</protein>
<keyword evidence="3" id="KW-1185">Reference proteome</keyword>
<evidence type="ECO:0000313" key="3">
    <source>
        <dbReference type="Proteomes" id="UP000003250"/>
    </source>
</evidence>
<organism evidence="2 3">
    <name type="scientific">Mesorhizobium alhagi CCNWXJ12-2</name>
    <dbReference type="NCBI Taxonomy" id="1107882"/>
    <lineage>
        <taxon>Bacteria</taxon>
        <taxon>Pseudomonadati</taxon>
        <taxon>Pseudomonadota</taxon>
        <taxon>Alphaproteobacteria</taxon>
        <taxon>Hyphomicrobiales</taxon>
        <taxon>Phyllobacteriaceae</taxon>
        <taxon>Allomesorhizobium</taxon>
    </lineage>
</organism>
<keyword evidence="1" id="KW-0472">Membrane</keyword>
<dbReference type="EMBL" id="AHAM01000050">
    <property type="protein sequence ID" value="EHK57895.1"/>
    <property type="molecule type" value="Genomic_DNA"/>
</dbReference>
<proteinExistence type="predicted"/>
<name>H0HMY3_9HYPH</name>
<keyword evidence="1" id="KW-1133">Transmembrane helix</keyword>
<feature type="transmembrane region" description="Helical" evidence="1">
    <location>
        <begin position="32"/>
        <end position="53"/>
    </location>
</feature>